<dbReference type="PANTHER" id="PTHR24216:SF65">
    <property type="entry name" value="PAXILLIN-LIKE PROTEIN 1"/>
    <property type="match status" value="1"/>
</dbReference>
<comment type="caution">
    <text evidence="6">The sequence shown here is derived from an EMBL/GenBank/DDBJ whole genome shotgun (WGS) entry which is preliminary data.</text>
</comment>
<evidence type="ECO:0000313" key="9">
    <source>
        <dbReference type="Proteomes" id="UP001152797"/>
    </source>
</evidence>
<sequence>MSEFHRRRATKEEMEQGQKEIRLADERMKTEAESRGEMPIQNGPEEKPEDVVEGETSPPKEGKRDEPQRGTPARNSNQGSGAKALLPPTQPPPDPPALSLRQEVVNSLEKNTPADKGEGNFNGGPLMREIATPPEQQAGDDANQVQGQSMAPPLFTEEQLRNFAALQGQAAWMYGPQQSFFNPIGFSRPSFLDGDAARASVSQHERDMEFLRMQAVRDREEKDECRRQIQLLVEENRQLRARFESASKMQTEDEPRFATPEEQPDQTSPGFDMDVDWLKRRKEADRPPSKEADRPPSKEADRPPSKEADRPPSKEAARPPFLPEAAEFKTPKEAARPPKVEASQRPQEEGSRGAPGGGNAQFTEKSLEFMVIMMETMKDLHKKVNETKDETGMVRGVEIVRSGTPDLPVLTPWSPSQGPLQLGDWLLTVEPIIADLSATSEVWWSLMVKSAEQWYQKHMMMPPLDRVQHEVQPPPEVTLEKWSRLERRTASMLLQSVPEVVKEELVSARRLSVFGVLTQLLLTYCPGGVLEKQTLLRSLEEPTEVTTVGEAPAAIRRWLRWKLRSQEIGAVTPDPALLLKGLNKLTRRVLESNKELQFRVSLARNSLGVDTRPTDTTVSQFATHLLAEIEQVALSEKRATAAMPKGEVKIKYLDADKNKPKTKERSTEEDKPKPKCRFFLTDAGCKRGKECTFSHDVKDDRRRCYNCGSVDHLSPSCTRSKGASTETSPNKPRVAKAEGEERNVTSPMKESETGSQSSQGEAVKDLLEEANRMLKSLSSSSNTIASTTSSTSEEERKDVMERLHQQLKSMKTFKMKRLNVGNDVGLVDSGATHPLRPRHEGENVDLYPVVEVALADGRTVRLKMSPGGAMISPSPAIEPIIPMGLLSQKLNCDISWKQGSMQIHHPLRGEIKVMMKGSCPHVARSEALTLIAELEDIKMGIHNEIGSFDAEVAWLRKLVSQHPVLSSLPEHIKERLVVEPGTWSDLPGNRHSRKRWKRSGLAVHLYAGPETGFTLRHAIKQLGGSVDALLEVDVQRGEQHDMLSDHAVYRGLLRVALEGKINAIVGGPNCRTRSLLRHIPIPGQPSAPRPIRRWGGEEFGIHDATEEEKQKLHEDDVLMWRFWFLYMVAVYMRRARKVETEVTVSVEQPATPKEFMPEVVSWWDTKEWAELAREFSFEESTFKQGELGGLTPKPTTFGGNLELYAAGHQRRCRAGERVSCSSQLSRWAPGVMSMVASALIRQVEGPTFKGKAMSWSEHLAFRHVPYRRDCRVCQESSQQCPPHRLVKDPIAGVLSIDTAGPLKPAYDLGGHMARYFLVGVLTWRVPKGSDKMQNPPEEAASEGAPEIEEGAEDPVPPGEDGLEAEELLPAQLPGEAPAEGEPGDAPGEDGLEGHADLPVQLPGEAFGPPTLDEVTELRRFRMALPMGSKKARDVVNTVMEFVLRLRTEGFHVGRIHSDQGHEFAGEFKTWARQRGIYLTKTPGDDPAANGRAEMAVKDFKNQIRRTLRQASEDAKWWPWALRYVNEVYRCVRMETRPSWPRFLEEVRVRKRTWRRDDLDPRVEKVQYLCPSVENHGHWVIKEGEAPRLTRYILAPTTEPEDETVWIAVEREGRDAQEQRRRIRGRSAVRRMDASVADPEEVLEEKEKAEVQRLMKVVEDEMQSIINDDPDLAAEEVRILGRRRKMAEVKEDGDEILQTKVISPKEVVRNWSEWIPSVRSEVESLTIEKAALKELSKDEVKALKKKAEKEGKKLEIIPSKLVFTVKPSPDHKEGKKKTRWVVCGNYEEKKEGEENYSGGADATSLRLLAWIASRMKWAGCILDVRTAFLNAQMEQEPDEDLLLVQPPHILKEMKFLDPDTLYLPLKAVYGFRRSPKLWGLHRDKTIKTFDIKVVIDGRCESLELKPMESEQNLWKVVVVRGGFQEAEEEWISNGRVIGLVMTYVDDIFIVAEKQVAKSVAQKFQETWATTQPEWVGETPVRFLGLEVTCHQIEGEEKVQWCLSQEAYIKDLLGRYEEEGKPRKLPITRDQASMPPDVIPPSPEGGDFHNFMVIYTVLIILTTLMVQILWKVGVGALGENWKRRFFTRGRSLPMGEETSVAEGRACAEVCGPVERPRHLPSAAGSSNQPSPAEDGLGMEEGSPVQLAVAEQRRAGEGGLGQRASVQLPASAGEGGLEGHADPPVQLPAAPAKAPPPKEGPKAPSKAGQTPKAPPKAGPKPKAAPQSGPSASSSSSGSTSSSMTGRIETAIQDIAYEEAALWDHFGRQGDFPGVPEDHSRAELGFQVLRTPCGTVYHDTRGCTQLQGPRTGYARPFTWCALCREVAMRTRGRPIPGSPLLLRIGDQTVHTDRRCPRARDATELRGCMYCTEYNGRRSCPFEAQTPELLPVKTEKAAACYEDEVRRHPLCNLIEYRIRMKRVSHFRYMERLSDEIRARAQESFAAQEETHVVGTIRVRVPQGCGPAKGFGVAYEERERETLEFVHRVAADAECGYRFFVDAKHERFREVDGKQDSFLKVAGEQEDWSVAMESRESIVPPMPRNSYVPEQVPVDADPDPDQLKISFPLRLDEADADRLAEPQSLQLLLFAPWKVAMEASRWPHRVEYSPYLPDVNGGRLPVPGDISEDRIDWYLPETVEYLWEAESQAPSGGRGPEQCAFVLAKGFDENLWETEMTRQALHREQTKALGLFARIRVVREGGPEGMQLLSSPSRPLRLYMPAINDLNVSVWSSNGRFCALLWWPSIVALCAEKDKNLDMSGQLHQVKHRIDEVEKACAGKKIGTGKDELDVMKKCSEELRAAMDEVAAKSSPDLHLIDRIGGLSDIIYCNLESRITLELVQLADAADVHKAIMDIAEDLDSVRATKVSPKVQQKWTEAEQQKYAQILKELAELIKGLTDISKLPEALDEVNQKLEALLQGVKKELAERTLAQCSGFSTAKFGKGFPGLLQKEGPDLLERVRAPVAKFDASAQQVAAVAEGSWEALAPVLAKQSVQVATHMVKVTLQQAAVELAQDNFDGATTAFAQMQIWWPHSEGSEEKEALNESLGKVLDLADERSFACEAESISDFAAKLDALCSALAPSRAALAPRLAERRALGPLKQLQEEMEKEDASLANLLSSLKDMAAAAETLATVEGLEAAMSALDNFLQQKSQSVEADLAKVLEIAGCYDETRPKLSLPDTSPLLPRIQVLLTSSSLQRAREELCKDHGLNPALVLQLVKRAGEAEPAELDDEMTALLQEVADKTCERMCESFRSAVAEGQEAKVQGLLKFADSFDAACAAAKGTSHIQEKLKLALVCSRCCCLCSGGSVQAATTFAHTADLRVATSFGFDLQFDIVLQIVIPLKLPVLLLNWIRPGR</sequence>
<feature type="compositionally biased region" description="Low complexity" evidence="2">
    <location>
        <begin position="2217"/>
        <end position="2239"/>
    </location>
</feature>
<feature type="compositionally biased region" description="Basic and acidic residues" evidence="2">
    <location>
        <begin position="58"/>
        <end position="68"/>
    </location>
</feature>
<feature type="compositionally biased region" description="Low complexity" evidence="2">
    <location>
        <begin position="1335"/>
        <end position="1344"/>
    </location>
</feature>
<dbReference type="GO" id="GO:0015074">
    <property type="term" value="P:DNA integration"/>
    <property type="evidence" value="ECO:0007669"/>
    <property type="project" value="InterPro"/>
</dbReference>
<evidence type="ECO:0000313" key="7">
    <source>
        <dbReference type="EMBL" id="CAL1150653.1"/>
    </source>
</evidence>
<feature type="compositionally biased region" description="Low complexity" evidence="2">
    <location>
        <begin position="776"/>
        <end position="791"/>
    </location>
</feature>
<accession>A0A9P1G294</accession>
<feature type="domain" description="Integrase catalytic" evidence="5">
    <location>
        <begin position="1382"/>
        <end position="1550"/>
    </location>
</feature>
<feature type="region of interest" description="Disordered" evidence="2">
    <location>
        <begin position="1373"/>
        <end position="1410"/>
    </location>
</feature>
<dbReference type="InterPro" id="IPR012337">
    <property type="entry name" value="RNaseH-like_sf"/>
</dbReference>
<name>A0A9P1G294_9DINO</name>
<feature type="region of interest" description="Disordered" evidence="2">
    <location>
        <begin position="715"/>
        <end position="761"/>
    </location>
</feature>
<evidence type="ECO:0000256" key="2">
    <source>
        <dbReference type="SAM" id="MobiDB-lite"/>
    </source>
</evidence>
<dbReference type="PROSITE" id="PS50103">
    <property type="entry name" value="ZF_C3H1"/>
    <property type="match status" value="1"/>
</dbReference>
<evidence type="ECO:0000259" key="4">
    <source>
        <dbReference type="PROSITE" id="PS50158"/>
    </source>
</evidence>
<dbReference type="EMBL" id="CAMXCT030002313">
    <property type="protein sequence ID" value="CAL4784590.1"/>
    <property type="molecule type" value="Genomic_DNA"/>
</dbReference>
<evidence type="ECO:0000259" key="3">
    <source>
        <dbReference type="PROSITE" id="PS50103"/>
    </source>
</evidence>
<dbReference type="GO" id="GO:0008270">
    <property type="term" value="F:zinc ion binding"/>
    <property type="evidence" value="ECO:0007669"/>
    <property type="project" value="UniProtKB-KW"/>
</dbReference>
<feature type="compositionally biased region" description="Basic and acidic residues" evidence="2">
    <location>
        <begin position="10"/>
        <end position="36"/>
    </location>
</feature>
<feature type="compositionally biased region" description="Basic and acidic residues" evidence="2">
    <location>
        <begin position="243"/>
        <end position="256"/>
    </location>
</feature>
<dbReference type="PROSITE" id="PS50158">
    <property type="entry name" value="ZF_CCHC"/>
    <property type="match status" value="1"/>
</dbReference>
<organism evidence="6">
    <name type="scientific">Cladocopium goreaui</name>
    <dbReference type="NCBI Taxonomy" id="2562237"/>
    <lineage>
        <taxon>Eukaryota</taxon>
        <taxon>Sar</taxon>
        <taxon>Alveolata</taxon>
        <taxon>Dinophyceae</taxon>
        <taxon>Suessiales</taxon>
        <taxon>Symbiodiniaceae</taxon>
        <taxon>Cladocopium</taxon>
    </lineage>
</organism>
<reference evidence="7" key="2">
    <citation type="submission" date="2024-04" db="EMBL/GenBank/DDBJ databases">
        <authorList>
            <person name="Chen Y."/>
            <person name="Shah S."/>
            <person name="Dougan E. K."/>
            <person name="Thang M."/>
            <person name="Chan C."/>
        </authorList>
    </citation>
    <scope>NUCLEOTIDE SEQUENCE [LARGE SCALE GENOMIC DNA]</scope>
</reference>
<dbReference type="InterPro" id="IPR001584">
    <property type="entry name" value="Integrase_cat-core"/>
</dbReference>
<evidence type="ECO:0000256" key="1">
    <source>
        <dbReference type="PROSITE-ProRule" id="PRU00723"/>
    </source>
</evidence>
<feature type="domain" description="C3H1-type" evidence="3">
    <location>
        <begin position="670"/>
        <end position="698"/>
    </location>
</feature>
<feature type="region of interest" description="Disordered" evidence="2">
    <location>
        <begin position="1"/>
        <end position="147"/>
    </location>
</feature>
<feature type="zinc finger region" description="C3H1-type" evidence="1">
    <location>
        <begin position="670"/>
        <end position="698"/>
    </location>
</feature>
<feature type="compositionally biased region" description="Polar residues" evidence="2">
    <location>
        <begin position="715"/>
        <end position="730"/>
    </location>
</feature>
<keyword evidence="9" id="KW-1185">Reference proteome</keyword>
<feature type="region of interest" description="Disordered" evidence="2">
    <location>
        <begin position="243"/>
        <end position="361"/>
    </location>
</feature>
<dbReference type="SUPFAM" id="SSF53098">
    <property type="entry name" value="Ribonuclease H-like"/>
    <property type="match status" value="1"/>
</dbReference>
<feature type="region of interest" description="Disordered" evidence="2">
    <location>
        <begin position="2115"/>
        <end position="2138"/>
    </location>
</feature>
<dbReference type="InterPro" id="IPR013103">
    <property type="entry name" value="RVT_2"/>
</dbReference>
<dbReference type="PANTHER" id="PTHR24216">
    <property type="entry name" value="PAXILLIN-RELATED"/>
    <property type="match status" value="1"/>
</dbReference>
<feature type="compositionally biased region" description="Low complexity" evidence="2">
    <location>
        <begin position="2199"/>
        <end position="2208"/>
    </location>
</feature>
<dbReference type="EMBL" id="CAMXCT020002313">
    <property type="protein sequence ID" value="CAL1150653.1"/>
    <property type="molecule type" value="Genomic_DNA"/>
</dbReference>
<dbReference type="Gene3D" id="3.30.420.10">
    <property type="entry name" value="Ribonuclease H-like superfamily/Ribonuclease H"/>
    <property type="match status" value="1"/>
</dbReference>
<evidence type="ECO:0000313" key="6">
    <source>
        <dbReference type="EMBL" id="CAI3997278.1"/>
    </source>
</evidence>
<keyword evidence="1" id="KW-0479">Metal-binding</keyword>
<feature type="compositionally biased region" description="Basic and acidic residues" evidence="2">
    <location>
        <begin position="326"/>
        <end position="339"/>
    </location>
</feature>
<dbReference type="InterPro" id="IPR000571">
    <property type="entry name" value="Znf_CCCH"/>
</dbReference>
<evidence type="ECO:0000313" key="8">
    <source>
        <dbReference type="EMBL" id="CAL4784590.1"/>
    </source>
</evidence>
<feature type="region of interest" description="Disordered" evidence="2">
    <location>
        <begin position="2168"/>
        <end position="2241"/>
    </location>
</feature>
<dbReference type="Pfam" id="PF07727">
    <property type="entry name" value="RVT_2"/>
    <property type="match status" value="1"/>
</dbReference>
<protein>
    <submittedName>
        <fullName evidence="8">Retrovirus-related Pol polyprotein from transposon TNT 1-94</fullName>
    </submittedName>
</protein>
<dbReference type="Proteomes" id="UP001152797">
    <property type="component" value="Unassembled WGS sequence"/>
</dbReference>
<feature type="region of interest" description="Disordered" evidence="2">
    <location>
        <begin position="775"/>
        <end position="797"/>
    </location>
</feature>
<feature type="region of interest" description="Disordered" evidence="2">
    <location>
        <begin position="1329"/>
        <end position="1361"/>
    </location>
</feature>
<proteinExistence type="predicted"/>
<evidence type="ECO:0000259" key="5">
    <source>
        <dbReference type="PROSITE" id="PS50994"/>
    </source>
</evidence>
<feature type="domain" description="CCHC-type" evidence="4">
    <location>
        <begin position="702"/>
        <end position="719"/>
    </location>
</feature>
<feature type="region of interest" description="Disordered" evidence="2">
    <location>
        <begin position="653"/>
        <end position="672"/>
    </location>
</feature>
<dbReference type="GO" id="GO:0003676">
    <property type="term" value="F:nucleic acid binding"/>
    <property type="evidence" value="ECO:0007669"/>
    <property type="project" value="InterPro"/>
</dbReference>
<feature type="compositionally biased region" description="Low complexity" evidence="2">
    <location>
        <begin position="2180"/>
        <end position="2189"/>
    </location>
</feature>
<dbReference type="EMBL" id="CAMXCT010002313">
    <property type="protein sequence ID" value="CAI3997278.1"/>
    <property type="molecule type" value="Genomic_DNA"/>
</dbReference>
<gene>
    <name evidence="6" type="ORF">C1SCF055_LOCUS23675</name>
</gene>
<feature type="compositionally biased region" description="Low complexity" evidence="2">
    <location>
        <begin position="1373"/>
        <end position="1385"/>
    </location>
</feature>
<dbReference type="PROSITE" id="PS50994">
    <property type="entry name" value="INTEGRASE"/>
    <property type="match status" value="1"/>
</dbReference>
<keyword evidence="1" id="KW-0862">Zinc</keyword>
<dbReference type="OrthoDB" id="444716at2759"/>
<reference evidence="6" key="1">
    <citation type="submission" date="2022-10" db="EMBL/GenBank/DDBJ databases">
        <authorList>
            <person name="Chen Y."/>
            <person name="Dougan E. K."/>
            <person name="Chan C."/>
            <person name="Rhodes N."/>
            <person name="Thang M."/>
        </authorList>
    </citation>
    <scope>NUCLEOTIDE SEQUENCE</scope>
</reference>
<dbReference type="InterPro" id="IPR036397">
    <property type="entry name" value="RNaseH_sf"/>
</dbReference>
<dbReference type="InterPro" id="IPR001878">
    <property type="entry name" value="Znf_CCHC"/>
</dbReference>
<feature type="compositionally biased region" description="Basic and acidic residues" evidence="2">
    <location>
        <begin position="276"/>
        <end position="317"/>
    </location>
</feature>
<keyword evidence="1" id="KW-0863">Zinc-finger</keyword>